<reference evidence="2 3" key="1">
    <citation type="submission" date="2019-02" db="EMBL/GenBank/DDBJ databases">
        <title>Genomic Encyclopedia of Archaeal and Bacterial Type Strains, Phase II (KMG-II): from individual species to whole genera.</title>
        <authorList>
            <person name="Goeker M."/>
        </authorList>
    </citation>
    <scope>NUCLEOTIDE SEQUENCE [LARGE SCALE GENOMIC DNA]</scope>
    <source>
        <strain evidence="2 3">DSM 18101</strain>
    </source>
</reference>
<evidence type="ECO:0000313" key="2">
    <source>
        <dbReference type="EMBL" id="RZU28985.1"/>
    </source>
</evidence>
<name>A0A4Q7XZV4_9BACT</name>
<feature type="region of interest" description="Disordered" evidence="1">
    <location>
        <begin position="63"/>
        <end position="111"/>
    </location>
</feature>
<feature type="compositionally biased region" description="Acidic residues" evidence="1">
    <location>
        <begin position="67"/>
        <end position="88"/>
    </location>
</feature>
<evidence type="ECO:0000256" key="1">
    <source>
        <dbReference type="SAM" id="MobiDB-lite"/>
    </source>
</evidence>
<comment type="caution">
    <text evidence="2">The sequence shown here is derived from an EMBL/GenBank/DDBJ whole genome shotgun (WGS) entry which is preliminary data.</text>
</comment>
<organism evidence="2 3">
    <name type="scientific">Edaphobacter modestus</name>
    <dbReference type="NCBI Taxonomy" id="388466"/>
    <lineage>
        <taxon>Bacteria</taxon>
        <taxon>Pseudomonadati</taxon>
        <taxon>Acidobacteriota</taxon>
        <taxon>Terriglobia</taxon>
        <taxon>Terriglobales</taxon>
        <taxon>Acidobacteriaceae</taxon>
        <taxon>Edaphobacter</taxon>
    </lineage>
</organism>
<dbReference type="OrthoDB" id="659934at2"/>
<accession>A0A4Q7XZV4</accession>
<dbReference type="Proteomes" id="UP000292958">
    <property type="component" value="Unassembled WGS sequence"/>
</dbReference>
<dbReference type="RefSeq" id="WP_130425410.1">
    <property type="nucleotide sequence ID" value="NZ_SHKW01000008.1"/>
</dbReference>
<evidence type="ECO:0000313" key="3">
    <source>
        <dbReference type="Proteomes" id="UP000292958"/>
    </source>
</evidence>
<gene>
    <name evidence="2" type="ORF">BDD14_6572</name>
</gene>
<dbReference type="EMBL" id="SHKW01000008">
    <property type="protein sequence ID" value="RZU28985.1"/>
    <property type="molecule type" value="Genomic_DNA"/>
</dbReference>
<keyword evidence="3" id="KW-1185">Reference proteome</keyword>
<proteinExistence type="predicted"/>
<protein>
    <submittedName>
        <fullName evidence="2">Uncharacterized protein</fullName>
    </submittedName>
</protein>
<sequence length="211" mass="23341">MVTKKTQVEPQKKSNKFRLVVFEGDLSDGSISELAQALTSALKPIAPTIIRQLPNGKAPAQLLAPEHEEEVEDDEETVIEGDLEEQEEPTPAASAAPKTPRTKKPPKPPTYLPDLITDMAAFKEFAKQKAPKSKNQQYLVAAYWLKKFGGVENVNADMIYTCYKSAPWPAGFNDWSQTFHNLVHAELMRKVGKGEFAINPTGEHQVDNPAA</sequence>
<feature type="compositionally biased region" description="Low complexity" evidence="1">
    <location>
        <begin position="89"/>
        <end position="99"/>
    </location>
</feature>
<dbReference type="AlphaFoldDB" id="A0A4Q7XZV4"/>